<accession>A0A074YF64</accession>
<dbReference type="GO" id="GO:0005634">
    <property type="term" value="C:nucleus"/>
    <property type="evidence" value="ECO:0007669"/>
    <property type="project" value="TreeGrafter"/>
</dbReference>
<keyword evidence="6" id="KW-1185">Reference proteome</keyword>
<feature type="region of interest" description="Disordered" evidence="3">
    <location>
        <begin position="126"/>
        <end position="149"/>
    </location>
</feature>
<protein>
    <recommendedName>
        <fullName evidence="4">RRM domain-containing protein</fullName>
    </recommendedName>
</protein>
<dbReference type="EMBL" id="KL584769">
    <property type="protein sequence ID" value="KEQ92727.1"/>
    <property type="molecule type" value="Genomic_DNA"/>
</dbReference>
<evidence type="ECO:0000313" key="6">
    <source>
        <dbReference type="Proteomes" id="UP000030641"/>
    </source>
</evidence>
<dbReference type="Gene3D" id="3.30.70.330">
    <property type="match status" value="1"/>
</dbReference>
<evidence type="ECO:0000259" key="4">
    <source>
        <dbReference type="PROSITE" id="PS50102"/>
    </source>
</evidence>
<evidence type="ECO:0000256" key="1">
    <source>
        <dbReference type="ARBA" id="ARBA00022884"/>
    </source>
</evidence>
<reference evidence="5 6" key="1">
    <citation type="journal article" date="2014" name="BMC Genomics">
        <title>Genome sequencing of four Aureobasidium pullulans varieties: biotechnological potential, stress tolerance, and description of new species.</title>
        <authorList>
            <person name="Gostin Ar C."/>
            <person name="Ohm R.A."/>
            <person name="Kogej T."/>
            <person name="Sonjak S."/>
            <person name="Turk M."/>
            <person name="Zajc J."/>
            <person name="Zalar P."/>
            <person name="Grube M."/>
            <person name="Sun H."/>
            <person name="Han J."/>
            <person name="Sharma A."/>
            <person name="Chiniquy J."/>
            <person name="Ngan C.Y."/>
            <person name="Lipzen A."/>
            <person name="Barry K."/>
            <person name="Grigoriev I.V."/>
            <person name="Gunde-Cimerman N."/>
        </authorList>
    </citation>
    <scope>NUCLEOTIDE SEQUENCE [LARGE SCALE GENOMIC DNA]</scope>
    <source>
        <strain evidence="5 6">EXF-2481</strain>
    </source>
</reference>
<dbReference type="AlphaFoldDB" id="A0A074YF64"/>
<evidence type="ECO:0000313" key="5">
    <source>
        <dbReference type="EMBL" id="KEQ92727.1"/>
    </source>
</evidence>
<dbReference type="InParanoid" id="A0A074YF64"/>
<dbReference type="InterPro" id="IPR050374">
    <property type="entry name" value="RRT5_SRSF_SR"/>
</dbReference>
<gene>
    <name evidence="5" type="ORF">AUEXF2481DRAFT_7463</name>
</gene>
<proteinExistence type="predicted"/>
<dbReference type="PROSITE" id="PS50102">
    <property type="entry name" value="RRM"/>
    <property type="match status" value="1"/>
</dbReference>
<dbReference type="InterPro" id="IPR000504">
    <property type="entry name" value="RRM_dom"/>
</dbReference>
<dbReference type="PANTHER" id="PTHR23003:SF42">
    <property type="entry name" value="NUCLEOLIN"/>
    <property type="match status" value="1"/>
</dbReference>
<dbReference type="OrthoDB" id="1049195at2759"/>
<dbReference type="GeneID" id="25371235"/>
<dbReference type="STRING" id="1043005.A0A074YF64"/>
<dbReference type="CDD" id="cd00590">
    <property type="entry name" value="RRM_SF"/>
    <property type="match status" value="1"/>
</dbReference>
<evidence type="ECO:0000256" key="3">
    <source>
        <dbReference type="SAM" id="MobiDB-lite"/>
    </source>
</evidence>
<keyword evidence="1 2" id="KW-0694">RNA-binding</keyword>
<dbReference type="Pfam" id="PF00076">
    <property type="entry name" value="RRM_1"/>
    <property type="match status" value="1"/>
</dbReference>
<name>A0A074YF64_AURSE</name>
<dbReference type="HOGENOM" id="CLU_915219_0_0_1"/>
<dbReference type="GO" id="GO:0003729">
    <property type="term" value="F:mRNA binding"/>
    <property type="evidence" value="ECO:0007669"/>
    <property type="project" value="TreeGrafter"/>
</dbReference>
<dbReference type="InterPro" id="IPR035979">
    <property type="entry name" value="RBD_domain_sf"/>
</dbReference>
<feature type="domain" description="RRM" evidence="4">
    <location>
        <begin position="190"/>
        <end position="268"/>
    </location>
</feature>
<dbReference type="RefSeq" id="XP_013341106.1">
    <property type="nucleotide sequence ID" value="XM_013485652.1"/>
</dbReference>
<dbReference type="GO" id="GO:1990904">
    <property type="term" value="C:ribonucleoprotein complex"/>
    <property type="evidence" value="ECO:0007669"/>
    <property type="project" value="TreeGrafter"/>
</dbReference>
<dbReference type="PANTHER" id="PTHR23003">
    <property type="entry name" value="RNA RECOGNITION MOTIF RRM DOMAIN CONTAINING PROTEIN"/>
    <property type="match status" value="1"/>
</dbReference>
<feature type="compositionally biased region" description="Polar residues" evidence="3">
    <location>
        <begin position="128"/>
        <end position="144"/>
    </location>
</feature>
<dbReference type="InterPro" id="IPR012677">
    <property type="entry name" value="Nucleotide-bd_a/b_plait_sf"/>
</dbReference>
<dbReference type="GO" id="GO:0005737">
    <property type="term" value="C:cytoplasm"/>
    <property type="evidence" value="ECO:0007669"/>
    <property type="project" value="TreeGrafter"/>
</dbReference>
<dbReference type="Proteomes" id="UP000030641">
    <property type="component" value="Unassembled WGS sequence"/>
</dbReference>
<dbReference type="SUPFAM" id="SSF54928">
    <property type="entry name" value="RNA-binding domain, RBD"/>
    <property type="match status" value="1"/>
</dbReference>
<dbReference type="OMA" id="WQEFKDH"/>
<organism evidence="5 6">
    <name type="scientific">Aureobasidium subglaciale (strain EXF-2481)</name>
    <name type="common">Aureobasidium pullulans var. subglaciale</name>
    <dbReference type="NCBI Taxonomy" id="1043005"/>
    <lineage>
        <taxon>Eukaryota</taxon>
        <taxon>Fungi</taxon>
        <taxon>Dikarya</taxon>
        <taxon>Ascomycota</taxon>
        <taxon>Pezizomycotina</taxon>
        <taxon>Dothideomycetes</taxon>
        <taxon>Dothideomycetidae</taxon>
        <taxon>Dothideales</taxon>
        <taxon>Saccotheciaceae</taxon>
        <taxon>Aureobasidium</taxon>
    </lineage>
</organism>
<dbReference type="SMART" id="SM00360">
    <property type="entry name" value="RRM"/>
    <property type="match status" value="1"/>
</dbReference>
<sequence length="292" mass="32835">MLSHMPMMNCQYPPSRAKSSGDGDFFFYVEGLPPYYTWGMLKDLTRQAAPYPGWTEMASNPQGMQKGRGWIKIKRSKDAFNLYGYLTNGSPSLKPLKVYLWSTARSPPELLRCNDVPRPMQPFPPPQSVSTYSTPISTSMSTPVGTPMHRSPVFYHPPPIAPRKMSPTYVHTPNQRPVNSTRGLVKTESRGIFISQLDYAIDQRQLEEYLRKIGFLDSCEIRRDPASGRSRGIATVKFTTTEAAARAVHMLNGQKLMSKTVNVRFDTEKEAVTPTASSKNHRDRLIIANGSK</sequence>
<evidence type="ECO:0000256" key="2">
    <source>
        <dbReference type="PROSITE-ProRule" id="PRU00176"/>
    </source>
</evidence>